<feature type="transmembrane region" description="Helical" evidence="1">
    <location>
        <begin position="114"/>
        <end position="134"/>
    </location>
</feature>
<proteinExistence type="predicted"/>
<feature type="transmembrane region" description="Helical" evidence="1">
    <location>
        <begin position="196"/>
        <end position="216"/>
    </location>
</feature>
<dbReference type="RefSeq" id="WP_159547189.1">
    <property type="nucleotide sequence ID" value="NZ_CP047156.1"/>
</dbReference>
<feature type="transmembrane region" description="Helical" evidence="1">
    <location>
        <begin position="154"/>
        <end position="175"/>
    </location>
</feature>
<protein>
    <submittedName>
        <fullName evidence="2">Uncharacterized protein</fullName>
    </submittedName>
</protein>
<organism evidence="2 3">
    <name type="scientific">Epidermidibacterium keratini</name>
    <dbReference type="NCBI Taxonomy" id="1891644"/>
    <lineage>
        <taxon>Bacteria</taxon>
        <taxon>Bacillati</taxon>
        <taxon>Actinomycetota</taxon>
        <taxon>Actinomycetes</taxon>
        <taxon>Sporichthyales</taxon>
        <taxon>Sporichthyaceae</taxon>
        <taxon>Epidermidibacterium</taxon>
    </lineage>
</organism>
<dbReference type="InterPro" id="IPR021315">
    <property type="entry name" value="Gap/Sap"/>
</dbReference>
<dbReference type="Pfam" id="PF11139">
    <property type="entry name" value="SfLAP"/>
    <property type="match status" value="1"/>
</dbReference>
<feature type="transmembrane region" description="Helical" evidence="1">
    <location>
        <begin position="39"/>
        <end position="60"/>
    </location>
</feature>
<keyword evidence="3" id="KW-1185">Reference proteome</keyword>
<gene>
    <name evidence="2" type="ORF">EK0264_18495</name>
</gene>
<dbReference type="OrthoDB" id="3711197at2"/>
<dbReference type="InParanoid" id="A0A7L4YS63"/>
<accession>A0A7L4YS63</accession>
<keyword evidence="1" id="KW-0812">Transmembrane</keyword>
<keyword evidence="1" id="KW-1133">Transmembrane helix</keyword>
<reference evidence="2 3" key="1">
    <citation type="journal article" date="2018" name="Int. J. Syst. Evol. Microbiol.">
        <title>Epidermidibacterium keratini gen. nov., sp. nov., a member of the family Sporichthyaceae, isolated from keratin epidermis.</title>
        <authorList>
            <person name="Lee D.G."/>
            <person name="Trujillo M.E."/>
            <person name="Kang S."/>
            <person name="Nam J.J."/>
            <person name="Kim Y.J."/>
        </authorList>
    </citation>
    <scope>NUCLEOTIDE SEQUENCE [LARGE SCALE GENOMIC DNA]</scope>
    <source>
        <strain evidence="2 3">EPI-7</strain>
    </source>
</reference>
<dbReference type="EMBL" id="CP047156">
    <property type="protein sequence ID" value="QHC02065.1"/>
    <property type="molecule type" value="Genomic_DNA"/>
</dbReference>
<feature type="transmembrane region" description="Helical" evidence="1">
    <location>
        <begin position="6"/>
        <end position="27"/>
    </location>
</feature>
<dbReference type="Proteomes" id="UP000463857">
    <property type="component" value="Chromosome"/>
</dbReference>
<feature type="transmembrane region" description="Helical" evidence="1">
    <location>
        <begin position="72"/>
        <end position="93"/>
    </location>
</feature>
<evidence type="ECO:0000256" key="1">
    <source>
        <dbReference type="SAM" id="Phobius"/>
    </source>
</evidence>
<keyword evidence="1" id="KW-0472">Membrane</keyword>
<evidence type="ECO:0000313" key="3">
    <source>
        <dbReference type="Proteomes" id="UP000463857"/>
    </source>
</evidence>
<dbReference type="AlphaFoldDB" id="A0A7L4YS63"/>
<dbReference type="KEGG" id="eke:EK0264_18495"/>
<sequence>MVADFFGHLLPLALIGAVSPVMLLNAFRVTGSGGARAGARFAAGAALVLVVIGVAAMGIMGAAASQELTRALASRVVDVVLALLVIGYGIWQLRDRRQAEHTAREAQTPATTKGGGFGAGVIGMLTNFTTLPLFLSAAQHLGAQSEPFALKLPILAVLIVVVATPSWLPFALSVLKRGRTVRIKASTERKVQSVTGAVSIGACLIGGALILVHVALGGHAG</sequence>
<evidence type="ECO:0000313" key="2">
    <source>
        <dbReference type="EMBL" id="QHC02065.1"/>
    </source>
</evidence>
<name>A0A7L4YS63_9ACTN</name>